<evidence type="ECO:0000256" key="1">
    <source>
        <dbReference type="SAM" id="MobiDB-lite"/>
    </source>
</evidence>
<reference evidence="2" key="2">
    <citation type="journal article" date="2020" name="Nat. Commun.">
        <title>Large-scale genome sequencing of mycorrhizal fungi provides insights into the early evolution of symbiotic traits.</title>
        <authorList>
            <person name="Miyauchi S."/>
            <person name="Kiss E."/>
            <person name="Kuo A."/>
            <person name="Drula E."/>
            <person name="Kohler A."/>
            <person name="Sanchez-Garcia M."/>
            <person name="Morin E."/>
            <person name="Andreopoulos B."/>
            <person name="Barry K.W."/>
            <person name="Bonito G."/>
            <person name="Buee M."/>
            <person name="Carver A."/>
            <person name="Chen C."/>
            <person name="Cichocki N."/>
            <person name="Clum A."/>
            <person name="Culley D."/>
            <person name="Crous P.W."/>
            <person name="Fauchery L."/>
            <person name="Girlanda M."/>
            <person name="Hayes R.D."/>
            <person name="Keri Z."/>
            <person name="LaButti K."/>
            <person name="Lipzen A."/>
            <person name="Lombard V."/>
            <person name="Magnuson J."/>
            <person name="Maillard F."/>
            <person name="Murat C."/>
            <person name="Nolan M."/>
            <person name="Ohm R.A."/>
            <person name="Pangilinan J."/>
            <person name="Pereira M.F."/>
            <person name="Perotto S."/>
            <person name="Peter M."/>
            <person name="Pfister S."/>
            <person name="Riley R."/>
            <person name="Sitrit Y."/>
            <person name="Stielow J.B."/>
            <person name="Szollosi G."/>
            <person name="Zifcakova L."/>
            <person name="Stursova M."/>
            <person name="Spatafora J.W."/>
            <person name="Tedersoo L."/>
            <person name="Vaario L.M."/>
            <person name="Yamada A."/>
            <person name="Yan M."/>
            <person name="Wang P."/>
            <person name="Xu J."/>
            <person name="Bruns T."/>
            <person name="Baldrian P."/>
            <person name="Vilgalys R."/>
            <person name="Dunand C."/>
            <person name="Henrissat B."/>
            <person name="Grigoriev I.V."/>
            <person name="Hibbett D."/>
            <person name="Nagy L.G."/>
            <person name="Martin F.M."/>
        </authorList>
    </citation>
    <scope>NUCLEOTIDE SEQUENCE</scope>
    <source>
        <strain evidence="2">BED1</strain>
    </source>
</reference>
<gene>
    <name evidence="2" type="ORF">L210DRAFT_3073971</name>
</gene>
<evidence type="ECO:0000313" key="3">
    <source>
        <dbReference type="Proteomes" id="UP001194468"/>
    </source>
</evidence>
<comment type="caution">
    <text evidence="2">The sequence shown here is derived from an EMBL/GenBank/DDBJ whole genome shotgun (WGS) entry which is preliminary data.</text>
</comment>
<dbReference type="Proteomes" id="UP001194468">
    <property type="component" value="Unassembled WGS sequence"/>
</dbReference>
<dbReference type="AlphaFoldDB" id="A0AAD4BGN2"/>
<dbReference type="EMBL" id="WHUW01000064">
    <property type="protein sequence ID" value="KAF8429959.1"/>
    <property type="molecule type" value="Genomic_DNA"/>
</dbReference>
<protein>
    <submittedName>
        <fullName evidence="2">Uncharacterized protein</fullName>
    </submittedName>
</protein>
<organism evidence="2 3">
    <name type="scientific">Boletus edulis BED1</name>
    <dbReference type="NCBI Taxonomy" id="1328754"/>
    <lineage>
        <taxon>Eukaryota</taxon>
        <taxon>Fungi</taxon>
        <taxon>Dikarya</taxon>
        <taxon>Basidiomycota</taxon>
        <taxon>Agaricomycotina</taxon>
        <taxon>Agaricomycetes</taxon>
        <taxon>Agaricomycetidae</taxon>
        <taxon>Boletales</taxon>
        <taxon>Boletineae</taxon>
        <taxon>Boletaceae</taxon>
        <taxon>Boletoideae</taxon>
        <taxon>Boletus</taxon>
    </lineage>
</organism>
<accession>A0AAD4BGN2</accession>
<sequence>MKGGRGDCADGRRRRSWEEAENGERKCTPHNQLPPPLQGDSTLQTGLEPLEPDSSSLFKALAIGAREPRRFGRRSTISPPVTFFCALRISISAGLIDPLAFLSSFGRNSLRSCDILIPMVLGEVVLVLFSEMPVGGGTWRSIKLGSMVIEEVVASSREIIVGTPVLYDTSADVPFVGLVILEVPSNPGVAFAELGEGSITVGGDSCVGELEPIVDGPHESVSGTRSCQTRVATLRQRTRVTEHVVPAPWRPPSVGRSTRWKMLGKTEGGKRWMVGTPSRRDCWSVGAMVR</sequence>
<name>A0AAD4BGN2_BOLED</name>
<keyword evidence="3" id="KW-1185">Reference proteome</keyword>
<evidence type="ECO:0000313" key="2">
    <source>
        <dbReference type="EMBL" id="KAF8429959.1"/>
    </source>
</evidence>
<reference evidence="2" key="1">
    <citation type="submission" date="2019-10" db="EMBL/GenBank/DDBJ databases">
        <authorList>
            <consortium name="DOE Joint Genome Institute"/>
            <person name="Kuo A."/>
            <person name="Miyauchi S."/>
            <person name="Kiss E."/>
            <person name="Drula E."/>
            <person name="Kohler A."/>
            <person name="Sanchez-Garcia M."/>
            <person name="Andreopoulos B."/>
            <person name="Barry K.W."/>
            <person name="Bonito G."/>
            <person name="Buee M."/>
            <person name="Carver A."/>
            <person name="Chen C."/>
            <person name="Cichocki N."/>
            <person name="Clum A."/>
            <person name="Culley D."/>
            <person name="Crous P.W."/>
            <person name="Fauchery L."/>
            <person name="Girlanda M."/>
            <person name="Hayes R."/>
            <person name="Keri Z."/>
            <person name="LaButti K."/>
            <person name="Lipzen A."/>
            <person name="Lombard V."/>
            <person name="Magnuson J."/>
            <person name="Maillard F."/>
            <person name="Morin E."/>
            <person name="Murat C."/>
            <person name="Nolan M."/>
            <person name="Ohm R."/>
            <person name="Pangilinan J."/>
            <person name="Pereira M."/>
            <person name="Perotto S."/>
            <person name="Peter M."/>
            <person name="Riley R."/>
            <person name="Sitrit Y."/>
            <person name="Stielow B."/>
            <person name="Szollosi G."/>
            <person name="Zifcakova L."/>
            <person name="Stursova M."/>
            <person name="Spatafora J.W."/>
            <person name="Tedersoo L."/>
            <person name="Vaario L.-M."/>
            <person name="Yamada A."/>
            <person name="Yan M."/>
            <person name="Wang P."/>
            <person name="Xu J."/>
            <person name="Bruns T."/>
            <person name="Baldrian P."/>
            <person name="Vilgalys R."/>
            <person name="Henrissat B."/>
            <person name="Grigoriev I.V."/>
            <person name="Hibbett D."/>
            <person name="Nagy L.G."/>
            <person name="Martin F.M."/>
        </authorList>
    </citation>
    <scope>NUCLEOTIDE SEQUENCE</scope>
    <source>
        <strain evidence="2">BED1</strain>
    </source>
</reference>
<feature type="compositionally biased region" description="Basic and acidic residues" evidence="1">
    <location>
        <begin position="1"/>
        <end position="27"/>
    </location>
</feature>
<proteinExistence type="predicted"/>
<feature type="region of interest" description="Disordered" evidence="1">
    <location>
        <begin position="1"/>
        <end position="46"/>
    </location>
</feature>